<proteinExistence type="inferred from homology"/>
<organism evidence="6">
    <name type="scientific">Schistocephalus solidus</name>
    <name type="common">Tapeworm</name>
    <dbReference type="NCBI Taxonomy" id="70667"/>
    <lineage>
        <taxon>Eukaryota</taxon>
        <taxon>Metazoa</taxon>
        <taxon>Spiralia</taxon>
        <taxon>Lophotrochozoa</taxon>
        <taxon>Platyhelminthes</taxon>
        <taxon>Cestoda</taxon>
        <taxon>Eucestoda</taxon>
        <taxon>Diphyllobothriidea</taxon>
        <taxon>Diphyllobothriidae</taxon>
        <taxon>Schistocephalus</taxon>
    </lineage>
</organism>
<feature type="compositionally biased region" description="Basic and acidic residues" evidence="4">
    <location>
        <begin position="220"/>
        <end position="231"/>
    </location>
</feature>
<evidence type="ECO:0000259" key="5">
    <source>
        <dbReference type="Pfam" id="PF05670"/>
    </source>
</evidence>
<comment type="subunit">
    <text evidence="3">Interacts (via cytoplasmic region) with ILK.</text>
</comment>
<evidence type="ECO:0000256" key="4">
    <source>
        <dbReference type="SAM" id="MobiDB-lite"/>
    </source>
</evidence>
<evidence type="ECO:0000313" key="6">
    <source>
        <dbReference type="EMBL" id="JAP44779.1"/>
    </source>
</evidence>
<feature type="domain" description="NFACT RNA-binding" evidence="5">
    <location>
        <begin position="33"/>
        <end position="144"/>
    </location>
</feature>
<dbReference type="Pfam" id="PF05670">
    <property type="entry name" value="NFACT-R_1"/>
    <property type="match status" value="1"/>
</dbReference>
<evidence type="ECO:0000256" key="1">
    <source>
        <dbReference type="ARBA" id="ARBA00008998"/>
    </source>
</evidence>
<dbReference type="EMBL" id="GEEE01018446">
    <property type="protein sequence ID" value="JAP44779.1"/>
    <property type="molecule type" value="Transcribed_RNA"/>
</dbReference>
<feature type="region of interest" description="Disordered" evidence="4">
    <location>
        <begin position="175"/>
        <end position="206"/>
    </location>
</feature>
<feature type="region of interest" description="Disordered" evidence="4">
    <location>
        <begin position="220"/>
        <end position="240"/>
    </location>
</feature>
<feature type="compositionally biased region" description="Basic and acidic residues" evidence="4">
    <location>
        <begin position="196"/>
        <end position="206"/>
    </location>
</feature>
<comment type="similarity">
    <text evidence="1">Belongs to the CCDC25 family.</text>
</comment>
<dbReference type="AlphaFoldDB" id="A0A0X3NYP7"/>
<dbReference type="PANTHER" id="PTHR13049">
    <property type="entry name" value="DUF814-RELATED"/>
    <property type="match status" value="1"/>
</dbReference>
<dbReference type="PANTHER" id="PTHR13049:SF2">
    <property type="entry name" value="COILED-COIL DOMAIN-CONTAINING PROTEIN 25"/>
    <property type="match status" value="1"/>
</dbReference>
<evidence type="ECO:0000256" key="3">
    <source>
        <dbReference type="ARBA" id="ARBA00024214"/>
    </source>
</evidence>
<protein>
    <recommendedName>
        <fullName evidence="2">Coiled-coil domain-containing protein 25</fullName>
    </recommendedName>
</protein>
<feature type="compositionally biased region" description="Basic and acidic residues" evidence="4">
    <location>
        <begin position="175"/>
        <end position="188"/>
    </location>
</feature>
<reference evidence="6" key="1">
    <citation type="submission" date="2016-01" db="EMBL/GenBank/DDBJ databases">
        <title>Reference transcriptome for the parasite Schistocephalus solidus: insights into the molecular evolution of parasitism.</title>
        <authorList>
            <person name="Hebert F.O."/>
            <person name="Grambauer S."/>
            <person name="Barber I."/>
            <person name="Landry C.R."/>
            <person name="Aubin-Horth N."/>
        </authorList>
    </citation>
    <scope>NUCLEOTIDE SEQUENCE</scope>
</reference>
<evidence type="ECO:0000256" key="2">
    <source>
        <dbReference type="ARBA" id="ARBA00016700"/>
    </source>
</evidence>
<name>A0A0X3NYP7_SCHSO</name>
<gene>
    <name evidence="6" type="primary">CCD25</name>
    <name evidence="6" type="ORF">TR89945</name>
</gene>
<dbReference type="InterPro" id="IPR039730">
    <property type="entry name" value="Jlp2/Ccd25"/>
</dbReference>
<accession>A0A0X3NYP7</accession>
<dbReference type="InterPro" id="IPR008532">
    <property type="entry name" value="NFACT_RNA-bd"/>
</dbReference>
<sequence>MNARGPNILSSSLVARKGEQKSILARFCTTVPMVYYFKCELVSPPYHIYMGADKNENDELIRWGWPEDVWFHVDKLSSAHVYLRLREGETLDDVPEAVIQDCAQLCKHNSISGCKQNDVTIVYTMWENLRKTADMGVGQVGFHDGKLVRKVVVEKRITEVIKRLEKTQQLVENPDLRAEREARDERVRQKAKAAQRARELAERQAEKIRQGELERRSYDRLFTPEKMRSNEEGYDSDDFM</sequence>